<dbReference type="PANTHER" id="PTHR43283:SF3">
    <property type="entry name" value="BETA-LACTAMASE FAMILY PROTEIN (AFU_ORTHOLOGUE AFUA_5G07500)"/>
    <property type="match status" value="1"/>
</dbReference>
<dbReference type="Gene3D" id="3.40.710.10">
    <property type="entry name" value="DD-peptidase/beta-lactamase superfamily"/>
    <property type="match status" value="1"/>
</dbReference>
<dbReference type="EMBL" id="HBGE01053468">
    <property type="protein sequence ID" value="CAD9151948.1"/>
    <property type="molecule type" value="Transcribed_RNA"/>
</dbReference>
<dbReference type="InterPro" id="IPR050789">
    <property type="entry name" value="Diverse_Enzym_Activities"/>
</dbReference>
<gene>
    <name evidence="2" type="ORF">ACAT0790_LOCUS32226</name>
</gene>
<reference evidence="2" key="1">
    <citation type="submission" date="2021-01" db="EMBL/GenBank/DDBJ databases">
        <authorList>
            <person name="Corre E."/>
            <person name="Pelletier E."/>
            <person name="Niang G."/>
            <person name="Scheremetjew M."/>
            <person name="Finn R."/>
            <person name="Kale V."/>
            <person name="Holt S."/>
            <person name="Cochrane G."/>
            <person name="Meng A."/>
            <person name="Brown T."/>
            <person name="Cohen L."/>
        </authorList>
    </citation>
    <scope>NUCLEOTIDE SEQUENCE</scope>
    <source>
        <strain evidence="2">OF101</strain>
    </source>
</reference>
<feature type="domain" description="Beta-lactamase-related" evidence="1">
    <location>
        <begin position="4"/>
        <end position="124"/>
    </location>
</feature>
<name>A0A7S1QZR0_ALECA</name>
<accession>A0A7S1QZR0</accession>
<organism evidence="2">
    <name type="scientific">Alexandrium catenella</name>
    <name type="common">Red tide dinoflagellate</name>
    <name type="synonym">Gonyaulax catenella</name>
    <dbReference type="NCBI Taxonomy" id="2925"/>
    <lineage>
        <taxon>Eukaryota</taxon>
        <taxon>Sar</taxon>
        <taxon>Alveolata</taxon>
        <taxon>Dinophyceae</taxon>
        <taxon>Gonyaulacales</taxon>
        <taxon>Pyrocystaceae</taxon>
        <taxon>Alexandrium</taxon>
    </lineage>
</organism>
<sequence length="157" mass="16778">MSSGGGGLVSTMHDYARFCQCIADGGELGGARLLSVKTVEWMAANHLQGGVDIDELRKSLPESYTEAQGPGTGFGLGFSVRGDAVSAGLIGSVGSAGWGGAANTYFWIDPQERLFVIWMTQVLFYNELKTPVRSKLQSLVYGTIVDRLPFQPLASKL</sequence>
<proteinExistence type="predicted"/>
<evidence type="ECO:0000313" key="2">
    <source>
        <dbReference type="EMBL" id="CAD9151948.1"/>
    </source>
</evidence>
<evidence type="ECO:0000259" key="1">
    <source>
        <dbReference type="Pfam" id="PF00144"/>
    </source>
</evidence>
<dbReference type="InterPro" id="IPR001466">
    <property type="entry name" value="Beta-lactam-related"/>
</dbReference>
<dbReference type="SUPFAM" id="SSF56601">
    <property type="entry name" value="beta-lactamase/transpeptidase-like"/>
    <property type="match status" value="1"/>
</dbReference>
<dbReference type="InterPro" id="IPR012338">
    <property type="entry name" value="Beta-lactam/transpept-like"/>
</dbReference>
<dbReference type="AlphaFoldDB" id="A0A7S1QZR0"/>
<dbReference type="PANTHER" id="PTHR43283">
    <property type="entry name" value="BETA-LACTAMASE-RELATED"/>
    <property type="match status" value="1"/>
</dbReference>
<dbReference type="Pfam" id="PF00144">
    <property type="entry name" value="Beta-lactamase"/>
    <property type="match status" value="1"/>
</dbReference>
<protein>
    <recommendedName>
        <fullName evidence="1">Beta-lactamase-related domain-containing protein</fullName>
    </recommendedName>
</protein>